<dbReference type="PROSITE" id="PS51375">
    <property type="entry name" value="PPR"/>
    <property type="match status" value="2"/>
</dbReference>
<dbReference type="InterPro" id="IPR011990">
    <property type="entry name" value="TPR-like_helical_dom_sf"/>
</dbReference>
<evidence type="ECO:0000313" key="3">
    <source>
        <dbReference type="EMBL" id="PRP80844.1"/>
    </source>
</evidence>
<dbReference type="Pfam" id="PF13041">
    <property type="entry name" value="PPR_2"/>
    <property type="match status" value="1"/>
</dbReference>
<evidence type="ECO:0000313" key="4">
    <source>
        <dbReference type="Proteomes" id="UP000241769"/>
    </source>
</evidence>
<reference evidence="3 4" key="1">
    <citation type="journal article" date="2018" name="Genome Biol. Evol.">
        <title>Multiple Roots of Fruiting Body Formation in Amoebozoa.</title>
        <authorList>
            <person name="Hillmann F."/>
            <person name="Forbes G."/>
            <person name="Novohradska S."/>
            <person name="Ferling I."/>
            <person name="Riege K."/>
            <person name="Groth M."/>
            <person name="Westermann M."/>
            <person name="Marz M."/>
            <person name="Spaller T."/>
            <person name="Winckler T."/>
            <person name="Schaap P."/>
            <person name="Glockner G."/>
        </authorList>
    </citation>
    <scope>NUCLEOTIDE SEQUENCE [LARGE SCALE GENOMIC DNA]</scope>
    <source>
        <strain evidence="3 4">Jena</strain>
    </source>
</reference>
<accession>A0A2P6NA62</accession>
<dbReference type="Proteomes" id="UP000241769">
    <property type="component" value="Unassembled WGS sequence"/>
</dbReference>
<organism evidence="3 4">
    <name type="scientific">Planoprotostelium fungivorum</name>
    <dbReference type="NCBI Taxonomy" id="1890364"/>
    <lineage>
        <taxon>Eukaryota</taxon>
        <taxon>Amoebozoa</taxon>
        <taxon>Evosea</taxon>
        <taxon>Variosea</taxon>
        <taxon>Cavosteliida</taxon>
        <taxon>Cavosteliaceae</taxon>
        <taxon>Planoprotostelium</taxon>
    </lineage>
</organism>
<dbReference type="AlphaFoldDB" id="A0A2P6NA62"/>
<keyword evidence="1" id="KW-0677">Repeat</keyword>
<evidence type="ECO:0000256" key="2">
    <source>
        <dbReference type="PROSITE-ProRule" id="PRU00708"/>
    </source>
</evidence>
<dbReference type="STRING" id="1890364.A0A2P6NA62"/>
<dbReference type="Gene3D" id="1.25.40.10">
    <property type="entry name" value="Tetratricopeptide repeat domain"/>
    <property type="match status" value="2"/>
</dbReference>
<dbReference type="InterPro" id="IPR002885">
    <property type="entry name" value="PPR_rpt"/>
</dbReference>
<dbReference type="InParanoid" id="A0A2P6NA62"/>
<feature type="repeat" description="PPR" evidence="2">
    <location>
        <begin position="287"/>
        <end position="321"/>
    </location>
</feature>
<dbReference type="PANTHER" id="PTHR47447">
    <property type="entry name" value="OS03G0856100 PROTEIN"/>
    <property type="match status" value="1"/>
</dbReference>
<gene>
    <name evidence="3" type="ORF">PROFUN_11399</name>
</gene>
<name>A0A2P6NA62_9EUKA</name>
<dbReference type="OrthoDB" id="185373at2759"/>
<comment type="caution">
    <text evidence="3">The sequence shown here is derived from an EMBL/GenBank/DDBJ whole genome shotgun (WGS) entry which is preliminary data.</text>
</comment>
<sequence>MIRGYNTEVEATNRPDETIQIETILPTPLTEETGDASECVQLVNRLREMSLRLQYTEAAALLSASPSHIQNHPQVLEASIRTYAEVADIESMERCLSALNRTEPLKASTLVYLLKGKQNASKVGEHLKQRNLGSIYLTCVRIESLLDEGNLQDGLHYWNGIKDQVSQLPQADMWIKVIRQMVRLKTSSLTLPDSIFQINNAAKRHPSYLVDNELNCALCEGFVVSENRTALLLFLSDLEKNMKSKEKGIRLNIEAYNTIINACGRLLDMSVASKWLLHMKSNGMKPNQMTYTYLIHGHSRSKNSKILLDITEKMIKEGIEIDNTVCSALFEFMYASRSSEQTQGHIIRLLEIFEGASLILPNSMYYNLINLCVKNRWQRLLHSLYRRMEGKTLNPQVWNSLAGSFAYFGGSDDVISVLRAMKNVKIDPSVQFFELVLEGFHSYKQNTTTTESYSDAMVSIQYFHNLAKKILGKDIKVAETKGRALKENLTYQDSEDVYEERFH</sequence>
<evidence type="ECO:0000256" key="1">
    <source>
        <dbReference type="ARBA" id="ARBA00022737"/>
    </source>
</evidence>
<dbReference type="NCBIfam" id="TIGR00756">
    <property type="entry name" value="PPR"/>
    <property type="match status" value="1"/>
</dbReference>
<protein>
    <submittedName>
        <fullName evidence="3">Putative pentatricopeptide repeat-containing protein</fullName>
    </submittedName>
</protein>
<keyword evidence="4" id="KW-1185">Reference proteome</keyword>
<proteinExistence type="predicted"/>
<feature type="repeat" description="PPR" evidence="2">
    <location>
        <begin position="252"/>
        <end position="286"/>
    </location>
</feature>
<dbReference type="PANTHER" id="PTHR47447:SF17">
    <property type="entry name" value="OS12G0638900 PROTEIN"/>
    <property type="match status" value="1"/>
</dbReference>
<dbReference type="EMBL" id="MDYQ01000136">
    <property type="protein sequence ID" value="PRP80844.1"/>
    <property type="molecule type" value="Genomic_DNA"/>
</dbReference>